<feature type="coiled-coil region" evidence="1">
    <location>
        <begin position="537"/>
        <end position="564"/>
    </location>
</feature>
<feature type="coiled-coil region" evidence="1">
    <location>
        <begin position="145"/>
        <end position="354"/>
    </location>
</feature>
<dbReference type="AlphaFoldDB" id="A0A8X7ZSG4"/>
<name>A0A8X7ZSG4_POPTO</name>
<keyword evidence="2" id="KW-1133">Transmembrane helix</keyword>
<keyword evidence="4" id="KW-1185">Reference proteome</keyword>
<reference evidence="3" key="1">
    <citation type="journal article" date="2020" name="bioRxiv">
        <title>Hybrid origin of Populus tomentosa Carr. identified through genome sequencing and phylogenomic analysis.</title>
        <authorList>
            <person name="An X."/>
            <person name="Gao K."/>
            <person name="Chen Z."/>
            <person name="Li J."/>
            <person name="Yang X."/>
            <person name="Yang X."/>
            <person name="Zhou J."/>
            <person name="Guo T."/>
            <person name="Zhao T."/>
            <person name="Huang S."/>
            <person name="Miao D."/>
            <person name="Khan W.U."/>
            <person name="Rao P."/>
            <person name="Ye M."/>
            <person name="Lei B."/>
            <person name="Liao W."/>
            <person name="Wang J."/>
            <person name="Ji L."/>
            <person name="Li Y."/>
            <person name="Guo B."/>
            <person name="Mustafa N.S."/>
            <person name="Li S."/>
            <person name="Yun Q."/>
            <person name="Keller S.R."/>
            <person name="Mao J."/>
            <person name="Zhang R."/>
            <person name="Strauss S.H."/>
        </authorList>
    </citation>
    <scope>NUCLEOTIDE SEQUENCE</scope>
    <source>
        <strain evidence="3">GM15</strain>
        <tissue evidence="3">Leaf</tissue>
    </source>
</reference>
<feature type="coiled-coil region" evidence="1">
    <location>
        <begin position="404"/>
        <end position="466"/>
    </location>
</feature>
<keyword evidence="2" id="KW-0472">Membrane</keyword>
<evidence type="ECO:0000256" key="2">
    <source>
        <dbReference type="SAM" id="Phobius"/>
    </source>
</evidence>
<feature type="coiled-coil region" evidence="1">
    <location>
        <begin position="19"/>
        <end position="56"/>
    </location>
</feature>
<dbReference type="Proteomes" id="UP000886885">
    <property type="component" value="Chromosome 5D"/>
</dbReference>
<feature type="coiled-coil region" evidence="1">
    <location>
        <begin position="89"/>
        <end position="116"/>
    </location>
</feature>
<evidence type="ECO:0000313" key="4">
    <source>
        <dbReference type="Proteomes" id="UP000886885"/>
    </source>
</evidence>
<keyword evidence="2" id="KW-0812">Transmembrane</keyword>
<evidence type="ECO:0000256" key="1">
    <source>
        <dbReference type="SAM" id="Coils"/>
    </source>
</evidence>
<gene>
    <name evidence="3" type="ORF">POTOM_020544</name>
</gene>
<sequence>MEDPNDKFQSLKTVNDLLVKEAKQRRKQVESLVKAKEALETELALYCKEKSELESELGKISDGRVSLEIEKALFCVFIESRMVEMGSFVDGLVREKREKENEIGALESEVKGLVMNGETERDRLSRVYRERDLLKSDVDNWIKGADDLKDSVVELEKMEREGEEEIEKLYKQYALLDKEMKDGEKEIEELQRLRGLAENNLVEKVNEIEDLKRQIGRLEKERNEIAGEKSQQKVKISELERKAGELDEIVSSLQKEKGVLSGKAMELEKSLGLALEKANAMEREIDGLMEEKKEKERTIVRLMEEKDDDCKYKIMAYAEIEDKKGLIEELLREKNEIEEVKVLKEGEIVKLQEEVGQLRGDIFSMQESIKDREDKNKRVVSEASHYKDAFEKVRLERDTAQKSLGEERKNAMNLRSKVLEMEKRVEETVEERAKMKKEHESLVSQKKEMEGQVVTLEKEKDLLQKHFTKEEGKIDELRTKMESAGTNYDRALTMLKNTAALICESNNVKEDTIVTEKMLNGEIEPYASKLEVIKTAFSNKQTVVEEMKQQLEFLQNSVAKADKKNSLLSLLSSATTVVAAAVSLAYVARLR</sequence>
<keyword evidence="1" id="KW-0175">Coiled coil</keyword>
<organism evidence="3 4">
    <name type="scientific">Populus tomentosa</name>
    <name type="common">Chinese white poplar</name>
    <dbReference type="NCBI Taxonomy" id="118781"/>
    <lineage>
        <taxon>Eukaryota</taxon>
        <taxon>Viridiplantae</taxon>
        <taxon>Streptophyta</taxon>
        <taxon>Embryophyta</taxon>
        <taxon>Tracheophyta</taxon>
        <taxon>Spermatophyta</taxon>
        <taxon>Magnoliopsida</taxon>
        <taxon>eudicotyledons</taxon>
        <taxon>Gunneridae</taxon>
        <taxon>Pentapetalae</taxon>
        <taxon>rosids</taxon>
        <taxon>fabids</taxon>
        <taxon>Malpighiales</taxon>
        <taxon>Salicaceae</taxon>
        <taxon>Saliceae</taxon>
        <taxon>Populus</taxon>
    </lineage>
</organism>
<evidence type="ECO:0000313" key="3">
    <source>
        <dbReference type="EMBL" id="KAG6773282.1"/>
    </source>
</evidence>
<accession>A0A8X7ZSG4</accession>
<dbReference type="EMBL" id="JAAWWB010000010">
    <property type="protein sequence ID" value="KAG6773282.1"/>
    <property type="molecule type" value="Genomic_DNA"/>
</dbReference>
<proteinExistence type="predicted"/>
<protein>
    <submittedName>
        <fullName evidence="3">Uncharacterized protein</fullName>
    </submittedName>
</protein>
<comment type="caution">
    <text evidence="3">The sequence shown here is derived from an EMBL/GenBank/DDBJ whole genome shotgun (WGS) entry which is preliminary data.</text>
</comment>
<feature type="transmembrane region" description="Helical" evidence="2">
    <location>
        <begin position="567"/>
        <end position="588"/>
    </location>
</feature>
<dbReference type="OrthoDB" id="689590at2759"/>